<protein>
    <submittedName>
        <fullName evidence="2">Uncharacterized protein</fullName>
    </submittedName>
</protein>
<gene>
    <name evidence="2" type="ORF">GLE_4070</name>
</gene>
<evidence type="ECO:0000313" key="3">
    <source>
        <dbReference type="Proteomes" id="UP000061569"/>
    </source>
</evidence>
<proteinExistence type="predicted"/>
<organism evidence="2 3">
    <name type="scientific">Lysobacter enzymogenes</name>
    <dbReference type="NCBI Taxonomy" id="69"/>
    <lineage>
        <taxon>Bacteria</taxon>
        <taxon>Pseudomonadati</taxon>
        <taxon>Pseudomonadota</taxon>
        <taxon>Gammaproteobacteria</taxon>
        <taxon>Lysobacterales</taxon>
        <taxon>Lysobacteraceae</taxon>
        <taxon>Lysobacter</taxon>
    </lineage>
</organism>
<feature type="compositionally biased region" description="Low complexity" evidence="1">
    <location>
        <begin position="33"/>
        <end position="42"/>
    </location>
</feature>
<feature type="region of interest" description="Disordered" evidence="1">
    <location>
        <begin position="1"/>
        <end position="48"/>
    </location>
</feature>
<dbReference type="Proteomes" id="UP000061569">
    <property type="component" value="Chromosome"/>
</dbReference>
<reference evidence="2 3" key="1">
    <citation type="submission" date="2015-11" db="EMBL/GenBank/DDBJ databases">
        <title>Genome sequences of Lysobacter enzymogenes strain C3 and Lysobacter antibioticus ATCC 29479.</title>
        <authorList>
            <person name="Kobayashi D.Y."/>
        </authorList>
    </citation>
    <scope>NUCLEOTIDE SEQUENCE [LARGE SCALE GENOMIC DNA]</scope>
    <source>
        <strain evidence="2 3">C3</strain>
    </source>
</reference>
<accession>A0A0S2DLP0</accession>
<feature type="compositionally biased region" description="Basic and acidic residues" evidence="1">
    <location>
        <begin position="12"/>
        <end position="21"/>
    </location>
</feature>
<evidence type="ECO:0000256" key="1">
    <source>
        <dbReference type="SAM" id="MobiDB-lite"/>
    </source>
</evidence>
<dbReference type="KEGG" id="lez:GLE_4070"/>
<sequence length="48" mass="4794">MGTHGSSGLIDRPGRSLDRGDLPQAARGGRGGSRAASASPAGGRDRTF</sequence>
<dbReference type="EMBL" id="CP013140">
    <property type="protein sequence ID" value="ALN59412.1"/>
    <property type="molecule type" value="Genomic_DNA"/>
</dbReference>
<name>A0A0S2DLP0_LYSEN</name>
<dbReference type="AlphaFoldDB" id="A0A0S2DLP0"/>
<evidence type="ECO:0000313" key="2">
    <source>
        <dbReference type="EMBL" id="ALN59412.1"/>
    </source>
</evidence>